<proteinExistence type="predicted"/>
<evidence type="ECO:0000313" key="2">
    <source>
        <dbReference type="Proteomes" id="UP001607303"/>
    </source>
</evidence>
<protein>
    <submittedName>
        <fullName evidence="1">GATA zinc finger domain-containing protein 8-like</fullName>
    </submittedName>
</protein>
<dbReference type="EMBL" id="JAYRBN010000037">
    <property type="protein sequence ID" value="KAL2746402.1"/>
    <property type="molecule type" value="Genomic_DNA"/>
</dbReference>
<organism evidence="1 2">
    <name type="scientific">Vespula maculifrons</name>
    <name type="common">Eastern yellow jacket</name>
    <name type="synonym">Wasp</name>
    <dbReference type="NCBI Taxonomy" id="7453"/>
    <lineage>
        <taxon>Eukaryota</taxon>
        <taxon>Metazoa</taxon>
        <taxon>Ecdysozoa</taxon>
        <taxon>Arthropoda</taxon>
        <taxon>Hexapoda</taxon>
        <taxon>Insecta</taxon>
        <taxon>Pterygota</taxon>
        <taxon>Neoptera</taxon>
        <taxon>Endopterygota</taxon>
        <taxon>Hymenoptera</taxon>
        <taxon>Apocrita</taxon>
        <taxon>Aculeata</taxon>
        <taxon>Vespoidea</taxon>
        <taxon>Vespidae</taxon>
        <taxon>Vespinae</taxon>
        <taxon>Vespula</taxon>
    </lineage>
</organism>
<sequence>MNMLAFTISFYTALISELKFEKRVKISPVTLIERINNSEEKTNIERVKSFRERKRVQKMLHEVFYKSRIFQVRQKVMKNKVALGSTVLTAQSSMIDNINNTTNTSTNTLFSSTESNLPYTNFKINNSAHRIFRKKFSNNLFGFPCGIEHQQLLNAIFPGVNLDTVMACKCCIQSLSRGHVPTLLTSNGFLYGYNLYRFYDIIINPSLIIHETKVQKDESKDIPIEVNLIGQ</sequence>
<comment type="caution">
    <text evidence="1">The sequence shown here is derived from an EMBL/GenBank/DDBJ whole genome shotgun (WGS) entry which is preliminary data.</text>
</comment>
<reference evidence="1 2" key="1">
    <citation type="journal article" date="2024" name="Ann. Entomol. Soc. Am.">
        <title>Genomic analyses of the southern and eastern yellowjacket wasps (Hymenoptera: Vespidae) reveal evolutionary signatures of social life.</title>
        <authorList>
            <person name="Catto M.A."/>
            <person name="Caine P.B."/>
            <person name="Orr S.E."/>
            <person name="Hunt B.G."/>
            <person name="Goodisman M.A.D."/>
        </authorList>
    </citation>
    <scope>NUCLEOTIDE SEQUENCE [LARGE SCALE GENOMIC DNA]</scope>
    <source>
        <strain evidence="1">232</strain>
        <tissue evidence="1">Head and thorax</tissue>
    </source>
</reference>
<dbReference type="Proteomes" id="UP001607303">
    <property type="component" value="Unassembled WGS sequence"/>
</dbReference>
<dbReference type="AlphaFoldDB" id="A0ABD2CMS0"/>
<accession>A0ABD2CMS0</accession>
<gene>
    <name evidence="1" type="ORF">V1477_004772</name>
</gene>
<keyword evidence="2" id="KW-1185">Reference proteome</keyword>
<name>A0ABD2CMS0_VESMC</name>
<evidence type="ECO:0000313" key="1">
    <source>
        <dbReference type="EMBL" id="KAL2746402.1"/>
    </source>
</evidence>